<dbReference type="EMBL" id="FNBP01000003">
    <property type="protein sequence ID" value="SDF80801.1"/>
    <property type="molecule type" value="Genomic_DNA"/>
</dbReference>
<comment type="similarity">
    <text evidence="4">Belongs to the trans-sulfuration enzymes family.</text>
</comment>
<evidence type="ECO:0000256" key="2">
    <source>
        <dbReference type="ARBA" id="ARBA00022898"/>
    </source>
</evidence>
<dbReference type="InterPro" id="IPR015424">
    <property type="entry name" value="PyrdxlP-dep_Trfase"/>
</dbReference>
<sequence>MSTPPKSNLHPATIAAQAAGAVDPASGGVVPPVQFATTYLRDENYQLVNPENVYLRSHNENTRVAERMLNALEGAEETLIFPSGMAAIAAVFRTVPNGASVLVQSQIYWGTTKWIRDFCTRRQITLHEVDASDLDAFTEVCRKEKPDLCLIETPSNPWLRITDIAATAKVAHKVGAILVVDSTAATPVLSQPLAHGADIVMHSATKGINGHSDVLAGSLATNAPDAPRWQMIRDDRNEAGAVIGPMEAWLLARGMRTLPLRMREISCNAMALAEFLSDHPQVERVMYPGLPDHPGHELAAQQMHRGYGGLLSFVVKGGAEAALKAAGRLKLFHRATSLGGVESLVEHRHTIEPHTGIPEGLLRLSVGIEDIEDLGADLGQALGQ</sequence>
<evidence type="ECO:0000256" key="3">
    <source>
        <dbReference type="PIRSR" id="PIRSR001434-2"/>
    </source>
</evidence>
<keyword evidence="6" id="KW-1185">Reference proteome</keyword>
<dbReference type="GO" id="GO:0030170">
    <property type="term" value="F:pyridoxal phosphate binding"/>
    <property type="evidence" value="ECO:0007669"/>
    <property type="project" value="InterPro"/>
</dbReference>
<dbReference type="Gene3D" id="3.40.640.10">
    <property type="entry name" value="Type I PLP-dependent aspartate aminotransferase-like (Major domain)"/>
    <property type="match status" value="1"/>
</dbReference>
<dbReference type="PANTHER" id="PTHR11808:SF35">
    <property type="entry name" value="CYSTATHIONINE GAMMA-SYNTHASE (AFU_ORTHOLOGUE AFUA_7G01590)"/>
    <property type="match status" value="1"/>
</dbReference>
<dbReference type="RefSeq" id="WP_093740759.1">
    <property type="nucleotide sequence ID" value="NZ_FNBP01000003.1"/>
</dbReference>
<dbReference type="PANTHER" id="PTHR11808">
    <property type="entry name" value="TRANS-SULFURATION ENZYME FAMILY MEMBER"/>
    <property type="match status" value="1"/>
</dbReference>
<keyword evidence="2 3" id="KW-0663">Pyridoxal phosphate</keyword>
<evidence type="ECO:0000256" key="4">
    <source>
        <dbReference type="RuleBase" id="RU362118"/>
    </source>
</evidence>
<dbReference type="Pfam" id="PF01053">
    <property type="entry name" value="Cys_Met_Meta_PP"/>
    <property type="match status" value="1"/>
</dbReference>
<evidence type="ECO:0000313" key="6">
    <source>
        <dbReference type="Proteomes" id="UP000199399"/>
    </source>
</evidence>
<dbReference type="OrthoDB" id="9805807at2"/>
<evidence type="ECO:0000313" key="5">
    <source>
        <dbReference type="EMBL" id="SDF80801.1"/>
    </source>
</evidence>
<dbReference type="FunFam" id="3.40.640.10:FF:000046">
    <property type="entry name" value="Cystathionine gamma-lyase"/>
    <property type="match status" value="1"/>
</dbReference>
<organism evidence="5 6">
    <name type="scientific">Sulfitobacter delicatus</name>
    <dbReference type="NCBI Taxonomy" id="218672"/>
    <lineage>
        <taxon>Bacteria</taxon>
        <taxon>Pseudomonadati</taxon>
        <taxon>Pseudomonadota</taxon>
        <taxon>Alphaproteobacteria</taxon>
        <taxon>Rhodobacterales</taxon>
        <taxon>Roseobacteraceae</taxon>
        <taxon>Sulfitobacter</taxon>
    </lineage>
</organism>
<accession>A0A1G7P3J6</accession>
<dbReference type="GO" id="GO:0016846">
    <property type="term" value="F:carbon-sulfur lyase activity"/>
    <property type="evidence" value="ECO:0007669"/>
    <property type="project" value="TreeGrafter"/>
</dbReference>
<dbReference type="SUPFAM" id="SSF53383">
    <property type="entry name" value="PLP-dependent transferases"/>
    <property type="match status" value="1"/>
</dbReference>
<feature type="modified residue" description="N6-(pyridoxal phosphate)lysine" evidence="3">
    <location>
        <position position="206"/>
    </location>
</feature>
<comment type="cofactor">
    <cofactor evidence="1 4">
        <name>pyridoxal 5'-phosphate</name>
        <dbReference type="ChEBI" id="CHEBI:597326"/>
    </cofactor>
</comment>
<protein>
    <submittedName>
        <fullName evidence="5">Cystathionine gamma-synthase</fullName>
    </submittedName>
</protein>
<dbReference type="STRING" id="218672.SAMN04489759_103213"/>
<dbReference type="InterPro" id="IPR000277">
    <property type="entry name" value="Cys/Met-Metab_PyrdxlP-dep_enz"/>
</dbReference>
<name>A0A1G7P3J6_9RHOB</name>
<dbReference type="Proteomes" id="UP000199399">
    <property type="component" value="Unassembled WGS sequence"/>
</dbReference>
<proteinExistence type="inferred from homology"/>
<dbReference type="AlphaFoldDB" id="A0A1G7P3J6"/>
<dbReference type="GO" id="GO:0019346">
    <property type="term" value="P:transsulfuration"/>
    <property type="evidence" value="ECO:0007669"/>
    <property type="project" value="InterPro"/>
</dbReference>
<dbReference type="GO" id="GO:0005737">
    <property type="term" value="C:cytoplasm"/>
    <property type="evidence" value="ECO:0007669"/>
    <property type="project" value="TreeGrafter"/>
</dbReference>
<dbReference type="PIRSF" id="PIRSF001434">
    <property type="entry name" value="CGS"/>
    <property type="match status" value="1"/>
</dbReference>
<dbReference type="InterPro" id="IPR015422">
    <property type="entry name" value="PyrdxlP-dep_Trfase_small"/>
</dbReference>
<reference evidence="6" key="1">
    <citation type="submission" date="2016-10" db="EMBL/GenBank/DDBJ databases">
        <authorList>
            <person name="Varghese N."/>
            <person name="Submissions S."/>
        </authorList>
    </citation>
    <scope>NUCLEOTIDE SEQUENCE [LARGE SCALE GENOMIC DNA]</scope>
    <source>
        <strain evidence="6">DSM 16477</strain>
    </source>
</reference>
<gene>
    <name evidence="5" type="ORF">SAMN04489759_103213</name>
</gene>
<dbReference type="Gene3D" id="3.90.1150.10">
    <property type="entry name" value="Aspartate Aminotransferase, domain 1"/>
    <property type="match status" value="1"/>
</dbReference>
<dbReference type="InterPro" id="IPR015421">
    <property type="entry name" value="PyrdxlP-dep_Trfase_major"/>
</dbReference>
<dbReference type="CDD" id="cd00614">
    <property type="entry name" value="CGS_like"/>
    <property type="match status" value="1"/>
</dbReference>
<evidence type="ECO:0000256" key="1">
    <source>
        <dbReference type="ARBA" id="ARBA00001933"/>
    </source>
</evidence>